<dbReference type="EMBL" id="MN740111">
    <property type="protein sequence ID" value="QHT88205.1"/>
    <property type="molecule type" value="Genomic_DNA"/>
</dbReference>
<organism evidence="1">
    <name type="scientific">viral metagenome</name>
    <dbReference type="NCBI Taxonomy" id="1070528"/>
    <lineage>
        <taxon>unclassified sequences</taxon>
        <taxon>metagenomes</taxon>
        <taxon>organismal metagenomes</taxon>
    </lineage>
</organism>
<reference evidence="1" key="1">
    <citation type="journal article" date="2020" name="Nature">
        <title>Giant virus diversity and host interactions through global metagenomics.</title>
        <authorList>
            <person name="Schulz F."/>
            <person name="Roux S."/>
            <person name="Paez-Espino D."/>
            <person name="Jungbluth S."/>
            <person name="Walsh D.A."/>
            <person name="Denef V.J."/>
            <person name="McMahon K.D."/>
            <person name="Konstantinidis K.T."/>
            <person name="Eloe-Fadrosh E.A."/>
            <person name="Kyrpides N.C."/>
            <person name="Woyke T."/>
        </authorList>
    </citation>
    <scope>NUCLEOTIDE SEQUENCE</scope>
    <source>
        <strain evidence="1">GVMAG-M-3300023184-24</strain>
    </source>
</reference>
<accession>A0A6C0I728</accession>
<proteinExistence type="predicted"/>
<sequence>MKIKLFIHICYVFFIKLIYKKYNFYLYYTKIETWFLLKLQ</sequence>
<dbReference type="AlphaFoldDB" id="A0A6C0I728"/>
<name>A0A6C0I728_9ZZZZ</name>
<evidence type="ECO:0000313" key="1">
    <source>
        <dbReference type="EMBL" id="QHT88205.1"/>
    </source>
</evidence>
<protein>
    <submittedName>
        <fullName evidence="1">Uncharacterized protein</fullName>
    </submittedName>
</protein>